<dbReference type="SMART" id="SM00563">
    <property type="entry name" value="PlsC"/>
    <property type="match status" value="1"/>
</dbReference>
<keyword evidence="3" id="KW-0012">Acyltransferase</keyword>
<dbReference type="GO" id="GO:0005783">
    <property type="term" value="C:endoplasmic reticulum"/>
    <property type="evidence" value="ECO:0007669"/>
    <property type="project" value="TreeGrafter"/>
</dbReference>
<dbReference type="SUPFAM" id="SSF69593">
    <property type="entry name" value="Glycerol-3-phosphate (1)-acyltransferase"/>
    <property type="match status" value="1"/>
</dbReference>
<evidence type="ECO:0000313" key="4">
    <source>
        <dbReference type="EMBL" id="CAH1791974.1"/>
    </source>
</evidence>
<dbReference type="Pfam" id="PF16076">
    <property type="entry name" value="Acyltransf_C"/>
    <property type="match status" value="1"/>
</dbReference>
<proteinExistence type="inferred from homology"/>
<comment type="similarity">
    <text evidence="1">Belongs to the 1-acyl-sn-glycerol-3-phosphate acyltransferase family.</text>
</comment>
<dbReference type="Proteomes" id="UP000749559">
    <property type="component" value="Unassembled WGS sequence"/>
</dbReference>
<dbReference type="InterPro" id="IPR032098">
    <property type="entry name" value="Acyltransf_C"/>
</dbReference>
<dbReference type="InterPro" id="IPR002123">
    <property type="entry name" value="Plipid/glycerol_acylTrfase"/>
</dbReference>
<evidence type="ECO:0000256" key="3">
    <source>
        <dbReference type="ARBA" id="ARBA00023315"/>
    </source>
</evidence>
<dbReference type="CDD" id="cd07990">
    <property type="entry name" value="LPLAT_LCLAT1-like"/>
    <property type="match status" value="1"/>
</dbReference>
<keyword evidence="2" id="KW-0808">Transferase</keyword>
<name>A0A8J1XV90_OWEFU</name>
<dbReference type="Pfam" id="PF01553">
    <property type="entry name" value="Acyltransferase"/>
    <property type="match status" value="1"/>
</dbReference>
<protein>
    <submittedName>
        <fullName evidence="4">Uncharacterized protein</fullName>
    </submittedName>
</protein>
<accession>A0A8J1XV90</accession>
<dbReference type="GO" id="GO:0036149">
    <property type="term" value="P:phosphatidylinositol acyl-chain remodeling"/>
    <property type="evidence" value="ECO:0007669"/>
    <property type="project" value="TreeGrafter"/>
</dbReference>
<organism evidence="4 5">
    <name type="scientific">Owenia fusiformis</name>
    <name type="common">Polychaete worm</name>
    <dbReference type="NCBI Taxonomy" id="6347"/>
    <lineage>
        <taxon>Eukaryota</taxon>
        <taxon>Metazoa</taxon>
        <taxon>Spiralia</taxon>
        <taxon>Lophotrochozoa</taxon>
        <taxon>Annelida</taxon>
        <taxon>Polychaeta</taxon>
        <taxon>Sedentaria</taxon>
        <taxon>Canalipalpata</taxon>
        <taxon>Sabellida</taxon>
        <taxon>Oweniida</taxon>
        <taxon>Oweniidae</taxon>
        <taxon>Owenia</taxon>
    </lineage>
</organism>
<dbReference type="PANTHER" id="PTHR10983">
    <property type="entry name" value="1-ACYLGLYCEROL-3-PHOSPHATE ACYLTRANSFERASE-RELATED"/>
    <property type="match status" value="1"/>
</dbReference>
<comment type="caution">
    <text evidence="4">The sequence shown here is derived from an EMBL/GenBank/DDBJ whole genome shotgun (WGS) entry which is preliminary data.</text>
</comment>
<reference evidence="4" key="1">
    <citation type="submission" date="2022-03" db="EMBL/GenBank/DDBJ databases">
        <authorList>
            <person name="Martin C."/>
        </authorList>
    </citation>
    <scope>NUCLEOTIDE SEQUENCE</scope>
</reference>
<gene>
    <name evidence="4" type="ORF">OFUS_LOCUS17003</name>
</gene>
<evidence type="ECO:0000256" key="2">
    <source>
        <dbReference type="ARBA" id="ARBA00022679"/>
    </source>
</evidence>
<keyword evidence="5" id="KW-1185">Reference proteome</keyword>
<dbReference type="AlphaFoldDB" id="A0A8J1XV90"/>
<evidence type="ECO:0000313" key="5">
    <source>
        <dbReference type="Proteomes" id="UP000749559"/>
    </source>
</evidence>
<dbReference type="GO" id="GO:0016746">
    <property type="term" value="F:acyltransferase activity"/>
    <property type="evidence" value="ECO:0007669"/>
    <property type="project" value="UniProtKB-KW"/>
</dbReference>
<evidence type="ECO:0000256" key="1">
    <source>
        <dbReference type="ARBA" id="ARBA00008655"/>
    </source>
</evidence>
<sequence length="380" mass="43795">MFSLETKRNLPWYILIPFCILRILWVTFNNLQCIPTYILWCFFGIPLRWANPDLFWELEGWLFKGVLYMLSGWAWTAGYTISEVGDDISKLDTDEAIMLINHQSTGDVPTAMTMLLNKGRAVCGSIWIIDHLFKYSNFGLVSQIRGDFFIKQGKDTREREIKALGEHLLNIFWTRHRKWLIIFPEGGFLRKRKANSQSFGRKHNLPLLHHVTLPRVGAVEMAMNTLSSSAISNGTSSHTDTDTSRLKMGRLKWVIDVTVGYPGGKALDFQSITSGFRQPCETVIHFQKFPIDEVPKDTNNLKQWLYDRYIEKDAMLDQFYKTGKFPVKQQQRSLGDDGKVLYTPKPIQLSCITLAVLHLLFLASSVFHYKVVCYLGSFIF</sequence>
<dbReference type="EMBL" id="CAIIXF020000008">
    <property type="protein sequence ID" value="CAH1791974.1"/>
    <property type="molecule type" value="Genomic_DNA"/>
</dbReference>
<dbReference type="OrthoDB" id="5920068at2759"/>
<dbReference type="PANTHER" id="PTHR10983:SF2">
    <property type="entry name" value="ACYL-COA:LYSOPHOSPHATIDYLGLYCEROL ACYLTRANSFERASE 1"/>
    <property type="match status" value="1"/>
</dbReference>